<dbReference type="Gene3D" id="3.30.420.10">
    <property type="entry name" value="Ribonuclease H-like superfamily/Ribonuclease H"/>
    <property type="match status" value="1"/>
</dbReference>
<organism evidence="2 3">
    <name type="scientific">Veillonella seminalis</name>
    <dbReference type="NCBI Taxonomy" id="1502943"/>
    <lineage>
        <taxon>Bacteria</taxon>
        <taxon>Bacillati</taxon>
        <taxon>Bacillota</taxon>
        <taxon>Negativicutes</taxon>
        <taxon>Veillonellales</taxon>
        <taxon>Veillonellaceae</taxon>
        <taxon>Veillonella</taxon>
    </lineage>
</organism>
<dbReference type="SUPFAM" id="SSF53098">
    <property type="entry name" value="Ribonuclease H-like"/>
    <property type="match status" value="1"/>
</dbReference>
<dbReference type="GO" id="GO:0003676">
    <property type="term" value="F:nucleic acid binding"/>
    <property type="evidence" value="ECO:0007669"/>
    <property type="project" value="InterPro"/>
</dbReference>
<dbReference type="Proteomes" id="UP000434554">
    <property type="component" value="Unassembled WGS sequence"/>
</dbReference>
<evidence type="ECO:0000313" key="2">
    <source>
        <dbReference type="EMBL" id="KAB1477236.1"/>
    </source>
</evidence>
<name>A0A833C9V7_9FIRM</name>
<accession>A0A833C9V7</accession>
<feature type="domain" description="Integrase catalytic" evidence="1">
    <location>
        <begin position="174"/>
        <end position="356"/>
    </location>
</feature>
<proteinExistence type="predicted"/>
<dbReference type="InterPro" id="IPR036397">
    <property type="entry name" value="RNaseH_sf"/>
</dbReference>
<dbReference type="InterPro" id="IPR001584">
    <property type="entry name" value="Integrase_cat-core"/>
</dbReference>
<evidence type="ECO:0000259" key="1">
    <source>
        <dbReference type="PROSITE" id="PS50994"/>
    </source>
</evidence>
<comment type="caution">
    <text evidence="2">The sequence shown here is derived from an EMBL/GenBank/DDBJ whole genome shotgun (WGS) entry which is preliminary data.</text>
</comment>
<dbReference type="Pfam" id="PF13551">
    <property type="entry name" value="HTH_29"/>
    <property type="match status" value="1"/>
</dbReference>
<dbReference type="SUPFAM" id="SSF46689">
    <property type="entry name" value="Homeodomain-like"/>
    <property type="match status" value="1"/>
</dbReference>
<dbReference type="NCBIfam" id="NF033594">
    <property type="entry name" value="transpos_ISNCY_2"/>
    <property type="match status" value="1"/>
</dbReference>
<reference evidence="2 3" key="1">
    <citation type="submission" date="2019-09" db="EMBL/GenBank/DDBJ databases">
        <title>Draft genome sequence of 3 type strains from the CCUG.</title>
        <authorList>
            <person name="Pineiro-Iglesias B."/>
            <person name="Tunovic T."/>
            <person name="Unosson C."/>
            <person name="Inganas E."/>
            <person name="Ohlen M."/>
            <person name="Cardew S."/>
            <person name="Jensie-Markopoulos S."/>
            <person name="Salva-Serra F."/>
            <person name="Jaen-Luchoro D."/>
            <person name="Karlsson R."/>
            <person name="Svensson-Stadler L."/>
            <person name="Chun J."/>
            <person name="Moore E."/>
        </authorList>
    </citation>
    <scope>NUCLEOTIDE SEQUENCE [LARGE SCALE GENOMIC DNA]</scope>
    <source>
        <strain evidence="2 3">CCUG 65427</strain>
    </source>
</reference>
<dbReference type="EMBL" id="WBKH01000010">
    <property type="protein sequence ID" value="KAB1477236.1"/>
    <property type="molecule type" value="Genomic_DNA"/>
</dbReference>
<dbReference type="GO" id="GO:0015074">
    <property type="term" value="P:DNA integration"/>
    <property type="evidence" value="ECO:0007669"/>
    <property type="project" value="InterPro"/>
</dbReference>
<dbReference type="InterPro" id="IPR047797">
    <property type="entry name" value="ISNCY_transpos"/>
</dbReference>
<sequence>MILSHILYTLYWRYNMRKVILTLNEQDTYEVIKNLVDHAGNKKRAALRLGCSMRTIYRHIKGYKEHGKAYFRHGNHQHKPSTTVSRAIRRQIVDIYNTLYYDANFVHFHELLTHYHPEVPTPSIATLRNIFKEYDILSPKAHAATRRALRKKDALANKPVNTSEPLIRPEEAVESKRPHPRRYAGEKIYIDASPHLWFGTTKTSLHAAIDDSTGIVTGLYFAEQETLKGYYELTAQMLRNYGIPANIQTDGRTVFEYKKAGVRAPESDTPTQYAYACQQLGIHLHPGFSAEAQGKIERLFQTLQSRLPVEFRRLGIDSIEAANEYVTTTYLAQLNQKKLPYLNNTMSVFERQLSEEDINLTLAVLSSRIVDKGHCISYHNQYYQFIKPDGTQAYLKKGNKVLVIKALDGTLFASCKESLFKLQPVPARKAYSLEFDQPTHAKPVHKPRKVYIPSMRHPWKSNKFDDFEDYRAKFVYNFADVCYTQHAYKNEI</sequence>
<gene>
    <name evidence="2" type="ORF">F8R14_09595</name>
</gene>
<evidence type="ECO:0000313" key="3">
    <source>
        <dbReference type="Proteomes" id="UP000434554"/>
    </source>
</evidence>
<dbReference type="InterPro" id="IPR009057">
    <property type="entry name" value="Homeodomain-like_sf"/>
</dbReference>
<protein>
    <submittedName>
        <fullName evidence="2">ISNCY family transposase</fullName>
    </submittedName>
</protein>
<dbReference type="AlphaFoldDB" id="A0A833C9V7"/>
<dbReference type="InterPro" id="IPR012337">
    <property type="entry name" value="RNaseH-like_sf"/>
</dbReference>
<dbReference type="PROSITE" id="PS50994">
    <property type="entry name" value="INTEGRASE"/>
    <property type="match status" value="1"/>
</dbReference>